<dbReference type="InterPro" id="IPR001647">
    <property type="entry name" value="HTH_TetR"/>
</dbReference>
<keyword evidence="2" id="KW-0805">Transcription regulation</keyword>
<feature type="DNA-binding region" description="H-T-H motif" evidence="5">
    <location>
        <begin position="39"/>
        <end position="58"/>
    </location>
</feature>
<keyword evidence="8" id="KW-1185">Reference proteome</keyword>
<dbReference type="PRINTS" id="PR00455">
    <property type="entry name" value="HTHTETR"/>
</dbReference>
<dbReference type="Pfam" id="PF00440">
    <property type="entry name" value="TetR_N"/>
    <property type="match status" value="1"/>
</dbReference>
<evidence type="ECO:0000256" key="2">
    <source>
        <dbReference type="ARBA" id="ARBA00023015"/>
    </source>
</evidence>
<comment type="caution">
    <text evidence="7">The sequence shown here is derived from an EMBL/GenBank/DDBJ whole genome shotgun (WGS) entry which is preliminary data.</text>
</comment>
<evidence type="ECO:0000313" key="7">
    <source>
        <dbReference type="EMBL" id="NNH05387.1"/>
    </source>
</evidence>
<dbReference type="Pfam" id="PF13977">
    <property type="entry name" value="TetR_C_6"/>
    <property type="match status" value="1"/>
</dbReference>
<name>A0A7Y2M386_9MICO</name>
<keyword evidence="1" id="KW-0678">Repressor</keyword>
<feature type="domain" description="HTH tetR-type" evidence="6">
    <location>
        <begin position="16"/>
        <end position="76"/>
    </location>
</feature>
<dbReference type="PANTHER" id="PTHR30055:SF241">
    <property type="entry name" value="TRANSCRIPTIONAL REGULATORY PROTEIN"/>
    <property type="match status" value="1"/>
</dbReference>
<dbReference type="GO" id="GO:0003700">
    <property type="term" value="F:DNA-binding transcription factor activity"/>
    <property type="evidence" value="ECO:0007669"/>
    <property type="project" value="TreeGrafter"/>
</dbReference>
<dbReference type="RefSeq" id="WP_167035383.1">
    <property type="nucleotide sequence ID" value="NZ_BAAANA010000002.1"/>
</dbReference>
<organism evidence="7 8">
    <name type="scientific">Microbacterium ulmi</name>
    <dbReference type="NCBI Taxonomy" id="179095"/>
    <lineage>
        <taxon>Bacteria</taxon>
        <taxon>Bacillati</taxon>
        <taxon>Actinomycetota</taxon>
        <taxon>Actinomycetes</taxon>
        <taxon>Micrococcales</taxon>
        <taxon>Microbacteriaceae</taxon>
        <taxon>Microbacterium</taxon>
    </lineage>
</organism>
<accession>A0A7Y2M386</accession>
<evidence type="ECO:0000256" key="4">
    <source>
        <dbReference type="ARBA" id="ARBA00023163"/>
    </source>
</evidence>
<proteinExistence type="predicted"/>
<dbReference type="Proteomes" id="UP000543598">
    <property type="component" value="Unassembled WGS sequence"/>
</dbReference>
<dbReference type="InterPro" id="IPR050109">
    <property type="entry name" value="HTH-type_TetR-like_transc_reg"/>
</dbReference>
<dbReference type="InterPro" id="IPR036271">
    <property type="entry name" value="Tet_transcr_reg_TetR-rel_C_sf"/>
</dbReference>
<gene>
    <name evidence="7" type="ORF">HLA99_16200</name>
</gene>
<dbReference type="SUPFAM" id="SSF48498">
    <property type="entry name" value="Tetracyclin repressor-like, C-terminal domain"/>
    <property type="match status" value="1"/>
</dbReference>
<dbReference type="GO" id="GO:0000976">
    <property type="term" value="F:transcription cis-regulatory region binding"/>
    <property type="evidence" value="ECO:0007669"/>
    <property type="project" value="TreeGrafter"/>
</dbReference>
<keyword evidence="4" id="KW-0804">Transcription</keyword>
<protein>
    <submittedName>
        <fullName evidence="7">TetR/AcrR family transcriptional regulator</fullName>
    </submittedName>
</protein>
<keyword evidence="3 5" id="KW-0238">DNA-binding</keyword>
<dbReference type="InterPro" id="IPR009057">
    <property type="entry name" value="Homeodomain-like_sf"/>
</dbReference>
<dbReference type="EMBL" id="JABEMB010000046">
    <property type="protein sequence ID" value="NNH05387.1"/>
    <property type="molecule type" value="Genomic_DNA"/>
</dbReference>
<sequence>MTDTQVAEIATSRRREATRQRLLDAAAEVFAEVGLDAASVEAICERAGFTRGAFYSNFATKDELFLELAGRVSRERVAVVTERVAELARDGVEITAQSALEMVQLVLGETGDDRLGILLMSEIRNHALRDPALAAAHLAQDDELRRSVAQIIADIGDAGGLSLRVPPEEAAGLMLTVWESATVRATMAGLDHEQVRGLTNAQLAGVAQLLIEPR</sequence>
<evidence type="ECO:0000256" key="5">
    <source>
        <dbReference type="PROSITE-ProRule" id="PRU00335"/>
    </source>
</evidence>
<dbReference type="AlphaFoldDB" id="A0A7Y2M386"/>
<evidence type="ECO:0000259" key="6">
    <source>
        <dbReference type="PROSITE" id="PS50977"/>
    </source>
</evidence>
<evidence type="ECO:0000256" key="3">
    <source>
        <dbReference type="ARBA" id="ARBA00023125"/>
    </source>
</evidence>
<dbReference type="PROSITE" id="PS50977">
    <property type="entry name" value="HTH_TETR_2"/>
    <property type="match status" value="1"/>
</dbReference>
<dbReference type="PANTHER" id="PTHR30055">
    <property type="entry name" value="HTH-TYPE TRANSCRIPTIONAL REGULATOR RUTR"/>
    <property type="match status" value="1"/>
</dbReference>
<reference evidence="7 8" key="1">
    <citation type="submission" date="2020-05" db="EMBL/GenBank/DDBJ databases">
        <title>MicrobeNet Type strains.</title>
        <authorList>
            <person name="Nicholson A.C."/>
        </authorList>
    </citation>
    <scope>NUCLEOTIDE SEQUENCE [LARGE SCALE GENOMIC DNA]</scope>
    <source>
        <strain evidence="7 8">JCM 14282</strain>
    </source>
</reference>
<dbReference type="SUPFAM" id="SSF46689">
    <property type="entry name" value="Homeodomain-like"/>
    <property type="match status" value="1"/>
</dbReference>
<evidence type="ECO:0000313" key="8">
    <source>
        <dbReference type="Proteomes" id="UP000543598"/>
    </source>
</evidence>
<dbReference type="InterPro" id="IPR039538">
    <property type="entry name" value="BetI_C"/>
</dbReference>
<dbReference type="Gene3D" id="1.10.357.10">
    <property type="entry name" value="Tetracycline Repressor, domain 2"/>
    <property type="match status" value="1"/>
</dbReference>
<evidence type="ECO:0000256" key="1">
    <source>
        <dbReference type="ARBA" id="ARBA00022491"/>
    </source>
</evidence>